<organism evidence="8 9">
    <name type="scientific">Tectimicrobiota bacterium</name>
    <dbReference type="NCBI Taxonomy" id="2528274"/>
    <lineage>
        <taxon>Bacteria</taxon>
        <taxon>Pseudomonadati</taxon>
        <taxon>Nitrospinota/Tectimicrobiota group</taxon>
        <taxon>Candidatus Tectimicrobiota</taxon>
    </lineage>
</organism>
<comment type="caution">
    <text evidence="8">The sequence shown here is derived from an EMBL/GenBank/DDBJ whole genome shotgun (WGS) entry which is preliminary data.</text>
</comment>
<dbReference type="AlphaFoldDB" id="A0A932HXI0"/>
<dbReference type="Proteomes" id="UP000782312">
    <property type="component" value="Unassembled WGS sequence"/>
</dbReference>
<gene>
    <name evidence="8" type="ORF">HYZ11_07310</name>
</gene>
<evidence type="ECO:0000256" key="3">
    <source>
        <dbReference type="ARBA" id="ARBA00022475"/>
    </source>
</evidence>
<sequence length="115" mass="12543">MTWLICFTIGATVAAAAYLIMQRRLIQLVLGLSLLSHATNLMLIASGWVGDGKVPIVPENGPVDPAGYVDPLPQAMILTAIVISFAVTAFLLVLAMNIYQRFKTDDIDRLRRLMG</sequence>
<dbReference type="Pfam" id="PF00420">
    <property type="entry name" value="Oxidored_q2"/>
    <property type="match status" value="1"/>
</dbReference>
<comment type="similarity">
    <text evidence="2">Belongs to the CPA3 antiporters (TC 2.A.63) subunit C family.</text>
</comment>
<evidence type="ECO:0000256" key="1">
    <source>
        <dbReference type="ARBA" id="ARBA00004651"/>
    </source>
</evidence>
<dbReference type="GO" id="GO:0005886">
    <property type="term" value="C:plasma membrane"/>
    <property type="evidence" value="ECO:0007669"/>
    <property type="project" value="UniProtKB-SubCell"/>
</dbReference>
<dbReference type="Gene3D" id="1.10.287.3510">
    <property type="match status" value="1"/>
</dbReference>
<evidence type="ECO:0000313" key="9">
    <source>
        <dbReference type="Proteomes" id="UP000782312"/>
    </source>
</evidence>
<evidence type="ECO:0000256" key="6">
    <source>
        <dbReference type="ARBA" id="ARBA00023136"/>
    </source>
</evidence>
<reference evidence="8" key="1">
    <citation type="submission" date="2020-07" db="EMBL/GenBank/DDBJ databases">
        <title>Huge and variable diversity of episymbiotic CPR bacteria and DPANN archaea in groundwater ecosystems.</title>
        <authorList>
            <person name="He C.Y."/>
            <person name="Keren R."/>
            <person name="Whittaker M."/>
            <person name="Farag I.F."/>
            <person name="Doudna J."/>
            <person name="Cate J.H.D."/>
            <person name="Banfield J.F."/>
        </authorList>
    </citation>
    <scope>NUCLEOTIDE SEQUENCE</scope>
    <source>
        <strain evidence="8">NC_groundwater_763_Ag_S-0.2um_68_21</strain>
    </source>
</reference>
<feature type="transmembrane region" description="Helical" evidence="7">
    <location>
        <begin position="75"/>
        <end position="99"/>
    </location>
</feature>
<evidence type="ECO:0000256" key="5">
    <source>
        <dbReference type="ARBA" id="ARBA00022989"/>
    </source>
</evidence>
<proteinExistence type="inferred from homology"/>
<dbReference type="InterPro" id="IPR050601">
    <property type="entry name" value="CPA3_antiporter_subunitC"/>
</dbReference>
<evidence type="ECO:0000256" key="2">
    <source>
        <dbReference type="ARBA" id="ARBA00010388"/>
    </source>
</evidence>
<dbReference type="PANTHER" id="PTHR34583:SF2">
    <property type="entry name" value="ANTIPORTER SUBUNIT MNHC2-RELATED"/>
    <property type="match status" value="1"/>
</dbReference>
<dbReference type="PANTHER" id="PTHR34583">
    <property type="entry name" value="ANTIPORTER SUBUNIT MNHC2-RELATED"/>
    <property type="match status" value="1"/>
</dbReference>
<keyword evidence="4 7" id="KW-0812">Transmembrane</keyword>
<evidence type="ECO:0000313" key="8">
    <source>
        <dbReference type="EMBL" id="MBI3127396.1"/>
    </source>
</evidence>
<keyword evidence="6 7" id="KW-0472">Membrane</keyword>
<keyword evidence="3" id="KW-1003">Cell membrane</keyword>
<evidence type="ECO:0000256" key="4">
    <source>
        <dbReference type="ARBA" id="ARBA00022692"/>
    </source>
</evidence>
<accession>A0A932HXI0</accession>
<dbReference type="InterPro" id="IPR039428">
    <property type="entry name" value="NUOK/Mnh_C1-like"/>
</dbReference>
<protein>
    <submittedName>
        <fullName evidence="8">Na+/H+ antiporter subunit C</fullName>
    </submittedName>
</protein>
<name>A0A932HXI0_UNCTE</name>
<comment type="subcellular location">
    <subcellularLocation>
        <location evidence="1">Cell membrane</location>
        <topology evidence="1">Multi-pass membrane protein</topology>
    </subcellularLocation>
</comment>
<keyword evidence="5 7" id="KW-1133">Transmembrane helix</keyword>
<evidence type="ECO:0000256" key="7">
    <source>
        <dbReference type="SAM" id="Phobius"/>
    </source>
</evidence>
<dbReference type="EMBL" id="JACPUR010000017">
    <property type="protein sequence ID" value="MBI3127396.1"/>
    <property type="molecule type" value="Genomic_DNA"/>
</dbReference>
<dbReference type="NCBIfam" id="NF006573">
    <property type="entry name" value="PRK09094.1"/>
    <property type="match status" value="1"/>
</dbReference>